<organism evidence="1 2">
    <name type="scientific">Dendrosporobacter quercicolus</name>
    <dbReference type="NCBI Taxonomy" id="146817"/>
    <lineage>
        <taxon>Bacteria</taxon>
        <taxon>Bacillati</taxon>
        <taxon>Bacillota</taxon>
        <taxon>Negativicutes</taxon>
        <taxon>Selenomonadales</taxon>
        <taxon>Sporomusaceae</taxon>
        <taxon>Dendrosporobacter</taxon>
    </lineage>
</organism>
<dbReference type="Proteomes" id="UP000214880">
    <property type="component" value="Unassembled WGS sequence"/>
</dbReference>
<proteinExistence type="predicted"/>
<accession>A0A1G9ZRZ3</accession>
<reference evidence="1 2" key="1">
    <citation type="submission" date="2016-10" db="EMBL/GenBank/DDBJ databases">
        <authorList>
            <person name="de Groot N.N."/>
        </authorList>
    </citation>
    <scope>NUCLEOTIDE SEQUENCE [LARGE SCALE GENOMIC DNA]</scope>
    <source>
        <strain evidence="1 2">DSM 1736</strain>
    </source>
</reference>
<protein>
    <submittedName>
        <fullName evidence="1">Uncharacterized protein</fullName>
    </submittedName>
</protein>
<evidence type="ECO:0000313" key="1">
    <source>
        <dbReference type="EMBL" id="SDN24179.1"/>
    </source>
</evidence>
<dbReference type="RefSeq" id="WP_092074967.1">
    <property type="nucleotide sequence ID" value="NZ_FNHB01000015.1"/>
</dbReference>
<dbReference type="OrthoDB" id="7629852at2"/>
<evidence type="ECO:0000313" key="2">
    <source>
        <dbReference type="Proteomes" id="UP000214880"/>
    </source>
</evidence>
<dbReference type="STRING" id="146817.SAMN04488502_11551"/>
<sequence>MAKLTKTYENGIEKFELVFKGETFDFSMLWCEDGRKLDKESFEFQVEDKFPELGRDHVVLNLIERLSWESDEYEILDILEQLEEWESEHNG</sequence>
<name>A0A1G9ZRZ3_9FIRM</name>
<dbReference type="EMBL" id="FNHB01000015">
    <property type="protein sequence ID" value="SDN24179.1"/>
    <property type="molecule type" value="Genomic_DNA"/>
</dbReference>
<gene>
    <name evidence="1" type="ORF">SAMN04488502_11551</name>
</gene>
<keyword evidence="2" id="KW-1185">Reference proteome</keyword>
<dbReference type="AlphaFoldDB" id="A0A1G9ZRZ3"/>